<dbReference type="PATRIC" id="fig|1615673.3.peg.2076"/>
<protein>
    <submittedName>
        <fullName evidence="2">Type III secretion protein</fullName>
    </submittedName>
</protein>
<dbReference type="EMBL" id="JYLN01000002">
    <property type="protein sequence ID" value="KRP74388.1"/>
    <property type="molecule type" value="Genomic_DNA"/>
</dbReference>
<proteinExistence type="predicted"/>
<reference evidence="2 3" key="1">
    <citation type="submission" date="2015-02" db="EMBL/GenBank/DDBJ databases">
        <title>Two Pseudomonas sp. nov., isolated from raw milk.</title>
        <authorList>
            <person name="Wenning M."/>
            <person name="von Neubeck M."/>
            <person name="Huptas C."/>
            <person name="Scherer S."/>
        </authorList>
    </citation>
    <scope>NUCLEOTIDE SEQUENCE [LARGE SCALE GENOMIC DNA]</scope>
    <source>
        <strain evidence="2 3">DSM 29164</strain>
    </source>
</reference>
<dbReference type="AlphaFoldDB" id="A0A0R3AU79"/>
<evidence type="ECO:0000313" key="2">
    <source>
        <dbReference type="EMBL" id="KRP74388.1"/>
    </source>
</evidence>
<evidence type="ECO:0000313" key="3">
    <source>
        <dbReference type="Proteomes" id="UP000050852"/>
    </source>
</evidence>
<comment type="caution">
    <text evidence="2">The sequence shown here is derived from an EMBL/GenBank/DDBJ whole genome shotgun (WGS) entry which is preliminary data.</text>
</comment>
<feature type="region of interest" description="Disordered" evidence="1">
    <location>
        <begin position="19"/>
        <end position="61"/>
    </location>
</feature>
<dbReference type="Proteomes" id="UP000050852">
    <property type="component" value="Unassembled WGS sequence"/>
</dbReference>
<evidence type="ECO:0000256" key="1">
    <source>
        <dbReference type="SAM" id="MobiDB-lite"/>
    </source>
</evidence>
<name>A0A0R3AU79_9PSED</name>
<organism evidence="2 3">
    <name type="scientific">Pseudomonas paralactis</name>
    <dbReference type="NCBI Taxonomy" id="1615673"/>
    <lineage>
        <taxon>Bacteria</taxon>
        <taxon>Pseudomonadati</taxon>
        <taxon>Pseudomonadota</taxon>
        <taxon>Gammaproteobacteria</taxon>
        <taxon>Pseudomonadales</taxon>
        <taxon>Pseudomonadaceae</taxon>
        <taxon>Pseudomonas</taxon>
    </lineage>
</organism>
<feature type="compositionally biased region" description="Basic and acidic residues" evidence="1">
    <location>
        <begin position="19"/>
        <end position="30"/>
    </location>
</feature>
<gene>
    <name evidence="2" type="ORF">TX23_05405</name>
</gene>
<accession>A0A0R3AU79</accession>
<sequence length="61" mass="6798">MIDINVIRNMLAMARAHQALERHDAQEQARNKLTGNPPGNPTSAKMITPPDEDTDRPITFS</sequence>